<evidence type="ECO:0000256" key="8">
    <source>
        <dbReference type="ARBA" id="ARBA00023212"/>
    </source>
</evidence>
<dbReference type="GO" id="GO:0007015">
    <property type="term" value="P:actin filament organization"/>
    <property type="evidence" value="ECO:0007669"/>
    <property type="project" value="TreeGrafter"/>
</dbReference>
<dbReference type="PANTHER" id="PTHR10901">
    <property type="entry name" value="TROPOMODULIN"/>
    <property type="match status" value="1"/>
</dbReference>
<dbReference type="Gene3D" id="2.40.50.90">
    <property type="match status" value="3"/>
</dbReference>
<evidence type="ECO:0008006" key="15">
    <source>
        <dbReference type="Google" id="ProtNLM"/>
    </source>
</evidence>
<comment type="subcellular location">
    <subcellularLocation>
        <location evidence="1">Cytoplasm</location>
        <location evidence="1">Cytoskeleton</location>
    </subcellularLocation>
</comment>
<organism evidence="13 14">
    <name type="scientific">Knipowitschia caucasica</name>
    <name type="common">Caucasian dwarf goby</name>
    <name type="synonym">Pomatoschistus caucasicus</name>
    <dbReference type="NCBI Taxonomy" id="637954"/>
    <lineage>
        <taxon>Eukaryota</taxon>
        <taxon>Metazoa</taxon>
        <taxon>Chordata</taxon>
        <taxon>Craniata</taxon>
        <taxon>Vertebrata</taxon>
        <taxon>Euteleostomi</taxon>
        <taxon>Actinopterygii</taxon>
        <taxon>Neopterygii</taxon>
        <taxon>Teleostei</taxon>
        <taxon>Neoteleostei</taxon>
        <taxon>Acanthomorphata</taxon>
        <taxon>Gobiaria</taxon>
        <taxon>Gobiiformes</taxon>
        <taxon>Gobioidei</taxon>
        <taxon>Gobiidae</taxon>
        <taxon>Gobiinae</taxon>
        <taxon>Knipowitschia</taxon>
    </lineage>
</organism>
<keyword evidence="5" id="KW-0221">Differentiation</keyword>
<keyword evidence="6" id="KW-0744">Spermatogenesis</keyword>
<evidence type="ECO:0000256" key="10">
    <source>
        <dbReference type="SAM" id="MobiDB-lite"/>
    </source>
</evidence>
<dbReference type="Proteomes" id="UP001497482">
    <property type="component" value="Chromosome 3"/>
</dbReference>
<evidence type="ECO:0000256" key="2">
    <source>
        <dbReference type="ARBA" id="ARBA00009345"/>
    </source>
</evidence>
<dbReference type="GO" id="GO:0007283">
    <property type="term" value="P:spermatogenesis"/>
    <property type="evidence" value="ECO:0007669"/>
    <property type="project" value="UniProtKB-KW"/>
</dbReference>
<dbReference type="GO" id="GO:0005865">
    <property type="term" value="C:striated muscle thin filament"/>
    <property type="evidence" value="ECO:0007669"/>
    <property type="project" value="TreeGrafter"/>
</dbReference>
<reference evidence="13 14" key="1">
    <citation type="submission" date="2024-04" db="EMBL/GenBank/DDBJ databases">
        <authorList>
            <person name="Waldvogel A.-M."/>
            <person name="Schoenle A."/>
        </authorList>
    </citation>
    <scope>NUCLEOTIDE SEQUENCE [LARGE SCALE GENOMIC DNA]</scope>
</reference>
<keyword evidence="3" id="KW-0963">Cytoplasm</keyword>
<dbReference type="GO" id="GO:0005523">
    <property type="term" value="F:tropomyosin binding"/>
    <property type="evidence" value="ECO:0007669"/>
    <property type="project" value="InterPro"/>
</dbReference>
<protein>
    <recommendedName>
        <fullName evidence="15">Tudor domain-containing protein 7</fullName>
    </recommendedName>
</protein>
<dbReference type="Gene3D" id="2.30.30.140">
    <property type="match status" value="3"/>
</dbReference>
<keyword evidence="9" id="KW-0175">Coiled coil</keyword>
<evidence type="ECO:0000259" key="11">
    <source>
        <dbReference type="PROSITE" id="PS50304"/>
    </source>
</evidence>
<dbReference type="Pfam" id="PF00567">
    <property type="entry name" value="TUDOR"/>
    <property type="match status" value="3"/>
</dbReference>
<gene>
    <name evidence="13" type="ORF">KC01_LOCUS29640</name>
</gene>
<dbReference type="InterPro" id="IPR002999">
    <property type="entry name" value="Tudor"/>
</dbReference>
<evidence type="ECO:0000259" key="12">
    <source>
        <dbReference type="PROSITE" id="PS51644"/>
    </source>
</evidence>
<evidence type="ECO:0000256" key="4">
    <source>
        <dbReference type="ARBA" id="ARBA00022737"/>
    </source>
</evidence>
<evidence type="ECO:0000256" key="3">
    <source>
        <dbReference type="ARBA" id="ARBA00022490"/>
    </source>
</evidence>
<dbReference type="Pfam" id="PF03250">
    <property type="entry name" value="Tropomodulin"/>
    <property type="match status" value="1"/>
</dbReference>
<dbReference type="InterPro" id="IPR035437">
    <property type="entry name" value="SNase_OB-fold_sf"/>
</dbReference>
<dbReference type="InterPro" id="IPR025605">
    <property type="entry name" value="OST-HTH/LOTUS_dom"/>
</dbReference>
<keyword evidence="7" id="KW-0009">Actin-binding</keyword>
<dbReference type="GO" id="GO:0006936">
    <property type="term" value="P:muscle contraction"/>
    <property type="evidence" value="ECO:0007669"/>
    <property type="project" value="TreeGrafter"/>
</dbReference>
<feature type="domain" description="HTH OST-type" evidence="12">
    <location>
        <begin position="33"/>
        <end position="105"/>
    </location>
</feature>
<dbReference type="GO" id="GO:0003779">
    <property type="term" value="F:actin binding"/>
    <property type="evidence" value="ECO:0007669"/>
    <property type="project" value="UniProtKB-KW"/>
</dbReference>
<dbReference type="EMBL" id="OZ035825">
    <property type="protein sequence ID" value="CAL1601739.1"/>
    <property type="molecule type" value="Genomic_DNA"/>
</dbReference>
<dbReference type="Gene3D" id="3.30.420.610">
    <property type="entry name" value="LOTUS domain-like"/>
    <property type="match status" value="3"/>
</dbReference>
<dbReference type="SMART" id="SM00333">
    <property type="entry name" value="TUDOR"/>
    <property type="match status" value="3"/>
</dbReference>
<dbReference type="Gene3D" id="3.80.10.10">
    <property type="entry name" value="Ribonuclease Inhibitor"/>
    <property type="match status" value="1"/>
</dbReference>
<dbReference type="PROSITE" id="PS50304">
    <property type="entry name" value="TUDOR"/>
    <property type="match status" value="2"/>
</dbReference>
<feature type="coiled-coil region" evidence="9">
    <location>
        <begin position="1086"/>
        <end position="1113"/>
    </location>
</feature>
<comment type="similarity">
    <text evidence="2">Belongs to the tropomodulin family.</text>
</comment>
<proteinExistence type="inferred from homology"/>
<sequence>MRSRAYAVHAVTATHSELTREQIICEVNFRMADSESIKKMLRSVLQSSKHGVCISSLQAEYRSLCGETIPLKRLGFSNLEDYLRSIPSVVRLDYRQGVIVCFAAVCKETAHIAELVARQKNSKKRSQVVNCRMRFKPSNLYSLNVKPKTSLRQPSNWNTQKRPPQGYGGFSASGDVRKLDPQYSAIPVQRRAPVPQPAQHNNVNNKEMGFQVNQRPPGISQTQKENIVQVHPNEFNLEMEQSKLIEILKEYNTGLWVSKLQDVYRQMFNQHPHPKTFQELEKWTHICALEKPSITNRADCLIYPSLPSLPNAVPQLFEDTFKMPLPEHALDDLSIWADICDVEWPYPKDKKKAILYYADRVMGTTEERAHPLPSGLEVVGSIGPPRLALPSEQYPSVLITDAKGSNAVTVRYVGKNYSNAQEAMEEAMRCFYGERLAGYSLSKVTIGQLVAVKEEDEEVARAQIMEVINPQKVKVYYLDYGCCIETSTQNLRELHQDFLSLPFQAINVKLAGLEHLSLHPLVVSTLEKLAVGKILLMETLEPCRPNEVPLVVLFDTSQEEDVNVNAGCLKALQDETMNNPLLTEVAYQNVRVTNVSSDGIIYCQLPSRGTARLSKLLEETEAFFKTQVTSESLVSKPFTGMLCLARYQEKWSRVEVISIYGNRVLEILLIDFGVTSTIEVTELREIPPPLLKDLLVIPPQAIKCILEDVNVPEGGWSLEAVKWVKELVLGGEATRMKICRVGHHNGNKLVYMHLFIGVDASGEDSINNQLSQSKLWQNLLTKHINNIKTATGLSELVEKLSLSSSAPFKNIPVIPVKATGLLNEKCNSPLSMPPIIDLPQSGQNMDVFVPVACHPGHFVLQPWQALHKLVVLMGEMVLYYNKTPKTSPQPEIKKGEIYAAKVDKNWHRVLVKGMLSNGFISIYELDHGKHELVRSTAIQPLIEEFRQLPFQAITAQLAGLSQLQWSEEAAMVFRNHIEQRALVAQVDSVQEAPDSRACPWERRLSVYLVDTTMEDRDLWIHTIMADLGGNHIWSKYAPCHPPGRPAINSAGGGLLDFCYLLSGGFQGVPPSIMSVMRKEMEKYRDVDEDELLKKLSEEELQRLEDELEELDPDNALLPAGLRQKDQTKKAPTGTFQRDNLLAHLEKQAKEHPDQEDLVPFTGEKRGKAWVPKKMVDPIMESVELEPELEEALASATDAELCDIAAILGMHTLMSNQQYYEALASSTIVNKQGLNSVIQCTQYKPVPDEEPNSTDVEETLMRVKKNDPELVEVNLNNIRNIPIPTLKAYADALRTNSVVERLSIVNTRSNDPVAFALAEMLRVNTTLKSLNVESNFVTGAGIMTLVESLQFNTTLQELKIDNQSQPLGNKVEMEIATMLEKNTTLLKFGYHFTQQGPRLRGSNAMMNNNDLVRKRRLEGGPIFPKCRTNV</sequence>
<accession>A0AAV2LIA6</accession>
<dbReference type="InterPro" id="IPR004934">
    <property type="entry name" value="TMOD"/>
</dbReference>
<evidence type="ECO:0000256" key="6">
    <source>
        <dbReference type="ARBA" id="ARBA00022871"/>
    </source>
</evidence>
<evidence type="ECO:0000256" key="1">
    <source>
        <dbReference type="ARBA" id="ARBA00004245"/>
    </source>
</evidence>
<dbReference type="InterPro" id="IPR032675">
    <property type="entry name" value="LRR_dom_sf"/>
</dbReference>
<keyword evidence="8" id="KW-0206">Cytoskeleton</keyword>
<feature type="compositionally biased region" description="Polar residues" evidence="10">
    <location>
        <begin position="150"/>
        <end position="162"/>
    </location>
</feature>
<evidence type="ECO:0000256" key="7">
    <source>
        <dbReference type="ARBA" id="ARBA00023203"/>
    </source>
</evidence>
<dbReference type="SUPFAM" id="SSF63748">
    <property type="entry name" value="Tudor/PWWP/MBT"/>
    <property type="match status" value="3"/>
</dbReference>
<name>A0AAV2LIA6_KNICA</name>
<evidence type="ECO:0000313" key="14">
    <source>
        <dbReference type="Proteomes" id="UP001497482"/>
    </source>
</evidence>
<dbReference type="FunFam" id="3.80.10.10:FF:000006">
    <property type="entry name" value="Tropomodulin 2"/>
    <property type="match status" value="1"/>
</dbReference>
<dbReference type="PANTHER" id="PTHR10901:SF8">
    <property type="entry name" value="TROPOMODULIN-1"/>
    <property type="match status" value="1"/>
</dbReference>
<dbReference type="SUPFAM" id="SSF52047">
    <property type="entry name" value="RNI-like"/>
    <property type="match status" value="1"/>
</dbReference>
<feature type="domain" description="Tudor" evidence="11">
    <location>
        <begin position="443"/>
        <end position="501"/>
    </location>
</feature>
<keyword evidence="4" id="KW-0677">Repeat</keyword>
<keyword evidence="14" id="KW-1185">Reference proteome</keyword>
<feature type="domain" description="Tudor" evidence="11">
    <location>
        <begin position="636"/>
        <end position="693"/>
    </location>
</feature>
<evidence type="ECO:0000256" key="5">
    <source>
        <dbReference type="ARBA" id="ARBA00022782"/>
    </source>
</evidence>
<evidence type="ECO:0000313" key="13">
    <source>
        <dbReference type="EMBL" id="CAL1601739.1"/>
    </source>
</evidence>
<dbReference type="GO" id="GO:0030239">
    <property type="term" value="P:myofibril assembly"/>
    <property type="evidence" value="ECO:0007669"/>
    <property type="project" value="TreeGrafter"/>
</dbReference>
<evidence type="ECO:0000256" key="9">
    <source>
        <dbReference type="SAM" id="Coils"/>
    </source>
</evidence>
<dbReference type="InterPro" id="IPR041966">
    <property type="entry name" value="LOTUS-like"/>
</dbReference>
<dbReference type="GO" id="GO:0051694">
    <property type="term" value="P:pointed-end actin filament capping"/>
    <property type="evidence" value="ECO:0007669"/>
    <property type="project" value="InterPro"/>
</dbReference>
<dbReference type="Pfam" id="PF12872">
    <property type="entry name" value="OST-HTH"/>
    <property type="match status" value="1"/>
</dbReference>
<feature type="region of interest" description="Disordered" evidence="10">
    <location>
        <begin position="149"/>
        <end position="169"/>
    </location>
</feature>
<dbReference type="PROSITE" id="PS51644">
    <property type="entry name" value="HTH_OST"/>
    <property type="match status" value="1"/>
</dbReference>